<dbReference type="GO" id="GO:0005737">
    <property type="term" value="C:cytoplasm"/>
    <property type="evidence" value="ECO:0007669"/>
    <property type="project" value="UniProtKB-SubCell"/>
</dbReference>
<evidence type="ECO:0000256" key="7">
    <source>
        <dbReference type="ARBA" id="ARBA00023160"/>
    </source>
</evidence>
<dbReference type="NCBIfam" id="TIGR00516">
    <property type="entry name" value="acpS"/>
    <property type="match status" value="1"/>
</dbReference>
<sequence length="124" mass="13189">MIAGVGMDLCGVERMRKACESEAFCRRVFTEAELSYAAGKKSRACHLAAAYAAKEAFAKATGLGLAKLGLRSVSVRHDAAGRPILVLDPQAPALEPYRRARFHLSLSHDGGIAAAVVIYETEGV</sequence>
<dbReference type="InterPro" id="IPR037143">
    <property type="entry name" value="4-PPantetheinyl_Trfase_dom_sf"/>
</dbReference>
<evidence type="ECO:0000256" key="4">
    <source>
        <dbReference type="ARBA" id="ARBA00022832"/>
    </source>
</evidence>
<gene>
    <name evidence="8 10" type="primary">acpS</name>
    <name evidence="10" type="ORF">FYJ74_09060</name>
</gene>
<evidence type="ECO:0000256" key="3">
    <source>
        <dbReference type="ARBA" id="ARBA00022723"/>
    </source>
</evidence>
<protein>
    <recommendedName>
        <fullName evidence="8">Holo-[acyl-carrier-protein] synthase</fullName>
        <shortName evidence="8">Holo-ACP synthase</shortName>
        <ecNumber evidence="8">2.7.8.7</ecNumber>
    </recommendedName>
    <alternativeName>
        <fullName evidence="8">4'-phosphopantetheinyl transferase AcpS</fullName>
    </alternativeName>
</protein>
<dbReference type="Pfam" id="PF01648">
    <property type="entry name" value="ACPS"/>
    <property type="match status" value="1"/>
</dbReference>
<comment type="cofactor">
    <cofactor evidence="8">
        <name>Mg(2+)</name>
        <dbReference type="ChEBI" id="CHEBI:18420"/>
    </cofactor>
</comment>
<evidence type="ECO:0000313" key="10">
    <source>
        <dbReference type="EMBL" id="MST56177.1"/>
    </source>
</evidence>
<evidence type="ECO:0000313" key="11">
    <source>
        <dbReference type="Proteomes" id="UP000473699"/>
    </source>
</evidence>
<keyword evidence="4 8" id="KW-0276">Fatty acid metabolism</keyword>
<keyword evidence="8" id="KW-0963">Cytoplasm</keyword>
<evidence type="ECO:0000256" key="5">
    <source>
        <dbReference type="ARBA" id="ARBA00022842"/>
    </source>
</evidence>
<dbReference type="NCBIfam" id="TIGR00556">
    <property type="entry name" value="pantethn_trn"/>
    <property type="match status" value="1"/>
</dbReference>
<evidence type="ECO:0000259" key="9">
    <source>
        <dbReference type="Pfam" id="PF01648"/>
    </source>
</evidence>
<feature type="binding site" evidence="8">
    <location>
        <position position="55"/>
    </location>
    <ligand>
        <name>Mg(2+)</name>
        <dbReference type="ChEBI" id="CHEBI:18420"/>
    </ligand>
</feature>
<evidence type="ECO:0000256" key="6">
    <source>
        <dbReference type="ARBA" id="ARBA00023098"/>
    </source>
</evidence>
<keyword evidence="5 8" id="KW-0460">Magnesium</keyword>
<dbReference type="InterPro" id="IPR008278">
    <property type="entry name" value="4-PPantetheinyl_Trfase_dom"/>
</dbReference>
<keyword evidence="2 8" id="KW-0808">Transferase</keyword>
<dbReference type="Proteomes" id="UP000473699">
    <property type="component" value="Unassembled WGS sequence"/>
</dbReference>
<comment type="similarity">
    <text evidence="8">Belongs to the P-Pant transferase superfamily. AcpS family.</text>
</comment>
<comment type="catalytic activity">
    <reaction evidence="8">
        <text>apo-[ACP] + CoA = holo-[ACP] + adenosine 3',5'-bisphosphate + H(+)</text>
        <dbReference type="Rhea" id="RHEA:12068"/>
        <dbReference type="Rhea" id="RHEA-COMP:9685"/>
        <dbReference type="Rhea" id="RHEA-COMP:9690"/>
        <dbReference type="ChEBI" id="CHEBI:15378"/>
        <dbReference type="ChEBI" id="CHEBI:29999"/>
        <dbReference type="ChEBI" id="CHEBI:57287"/>
        <dbReference type="ChEBI" id="CHEBI:58343"/>
        <dbReference type="ChEBI" id="CHEBI:64479"/>
        <dbReference type="EC" id="2.7.8.7"/>
    </reaction>
</comment>
<dbReference type="EC" id="2.7.8.7" evidence="8"/>
<dbReference type="Gene3D" id="3.90.470.20">
    <property type="entry name" value="4'-phosphopantetheinyl transferase domain"/>
    <property type="match status" value="1"/>
</dbReference>
<name>A0A6L5YER5_9BACT</name>
<evidence type="ECO:0000256" key="8">
    <source>
        <dbReference type="HAMAP-Rule" id="MF_00101"/>
    </source>
</evidence>
<dbReference type="HAMAP" id="MF_00101">
    <property type="entry name" value="AcpS"/>
    <property type="match status" value="1"/>
</dbReference>
<evidence type="ECO:0000256" key="2">
    <source>
        <dbReference type="ARBA" id="ARBA00022679"/>
    </source>
</evidence>
<dbReference type="InterPro" id="IPR002582">
    <property type="entry name" value="ACPS"/>
</dbReference>
<feature type="binding site" evidence="8">
    <location>
        <position position="8"/>
    </location>
    <ligand>
        <name>Mg(2+)</name>
        <dbReference type="ChEBI" id="CHEBI:18420"/>
    </ligand>
</feature>
<reference evidence="10 11" key="1">
    <citation type="submission" date="2019-08" db="EMBL/GenBank/DDBJ databases">
        <title>In-depth cultivation of the pig gut microbiome towards novel bacterial diversity and tailored functional studies.</title>
        <authorList>
            <person name="Wylensek D."/>
            <person name="Hitch T.C.A."/>
            <person name="Clavel T."/>
        </authorList>
    </citation>
    <scope>NUCLEOTIDE SEQUENCE [LARGE SCALE GENOMIC DNA]</scope>
    <source>
        <strain evidence="10 11">SM-530-WT-4B</strain>
    </source>
</reference>
<keyword evidence="1 8" id="KW-0444">Lipid biosynthesis</keyword>
<dbReference type="GO" id="GO:0006633">
    <property type="term" value="P:fatty acid biosynthetic process"/>
    <property type="evidence" value="ECO:0007669"/>
    <property type="project" value="UniProtKB-UniRule"/>
</dbReference>
<dbReference type="GO" id="GO:0008897">
    <property type="term" value="F:holo-[acyl-carrier-protein] synthase activity"/>
    <property type="evidence" value="ECO:0007669"/>
    <property type="project" value="UniProtKB-UniRule"/>
</dbReference>
<dbReference type="GO" id="GO:0000287">
    <property type="term" value="F:magnesium ion binding"/>
    <property type="evidence" value="ECO:0007669"/>
    <property type="project" value="UniProtKB-UniRule"/>
</dbReference>
<proteinExistence type="inferred from homology"/>
<keyword evidence="3 8" id="KW-0479">Metal-binding</keyword>
<dbReference type="InterPro" id="IPR004568">
    <property type="entry name" value="Ppantetheine-prot_Trfase_dom"/>
</dbReference>
<comment type="function">
    <text evidence="8">Transfers the 4'-phosphopantetheine moiety from coenzyme A to a Ser of acyl-carrier-protein.</text>
</comment>
<dbReference type="SUPFAM" id="SSF56214">
    <property type="entry name" value="4'-phosphopantetheinyl transferase"/>
    <property type="match status" value="1"/>
</dbReference>
<feature type="domain" description="4'-phosphopantetheinyl transferase" evidence="9">
    <location>
        <begin position="4"/>
        <end position="92"/>
    </location>
</feature>
<accession>A0A6L5YER5</accession>
<comment type="caution">
    <text evidence="10">The sequence shown here is derived from an EMBL/GenBank/DDBJ whole genome shotgun (WGS) entry which is preliminary data.</text>
</comment>
<comment type="subcellular location">
    <subcellularLocation>
        <location evidence="8">Cytoplasm</location>
    </subcellularLocation>
</comment>
<dbReference type="AlphaFoldDB" id="A0A6L5YER5"/>
<keyword evidence="6 8" id="KW-0443">Lipid metabolism</keyword>
<dbReference type="RefSeq" id="WP_154529256.1">
    <property type="nucleotide sequence ID" value="NZ_JAXDZJ010000112.1"/>
</dbReference>
<keyword evidence="11" id="KW-1185">Reference proteome</keyword>
<dbReference type="EMBL" id="VUNH01000009">
    <property type="protein sequence ID" value="MST56177.1"/>
    <property type="molecule type" value="Genomic_DNA"/>
</dbReference>
<keyword evidence="7 8" id="KW-0275">Fatty acid biosynthesis</keyword>
<organism evidence="10 11">
    <name type="scientific">Pyramidobacter porci</name>
    <dbReference type="NCBI Taxonomy" id="2605789"/>
    <lineage>
        <taxon>Bacteria</taxon>
        <taxon>Thermotogati</taxon>
        <taxon>Synergistota</taxon>
        <taxon>Synergistia</taxon>
        <taxon>Synergistales</taxon>
        <taxon>Dethiosulfovibrionaceae</taxon>
        <taxon>Pyramidobacter</taxon>
    </lineage>
</organism>
<evidence type="ECO:0000256" key="1">
    <source>
        <dbReference type="ARBA" id="ARBA00022516"/>
    </source>
</evidence>